<evidence type="ECO:0000256" key="2">
    <source>
        <dbReference type="ARBA" id="ARBA00038766"/>
    </source>
</evidence>
<evidence type="ECO:0000256" key="1">
    <source>
        <dbReference type="ARBA" id="ARBA00005298"/>
    </source>
</evidence>
<evidence type="ECO:0000313" key="5">
    <source>
        <dbReference type="EMBL" id="KAK0743326.1"/>
    </source>
</evidence>
<dbReference type="GO" id="GO:0030674">
    <property type="term" value="F:protein-macromolecule adaptor activity"/>
    <property type="evidence" value="ECO:0007669"/>
    <property type="project" value="TreeGrafter"/>
</dbReference>
<comment type="similarity">
    <text evidence="1">Belongs to the arrestin family.</text>
</comment>
<organism evidence="5 6">
    <name type="scientific">Schizothecium vesticola</name>
    <dbReference type="NCBI Taxonomy" id="314040"/>
    <lineage>
        <taxon>Eukaryota</taxon>
        <taxon>Fungi</taxon>
        <taxon>Dikarya</taxon>
        <taxon>Ascomycota</taxon>
        <taxon>Pezizomycotina</taxon>
        <taxon>Sordariomycetes</taxon>
        <taxon>Sordariomycetidae</taxon>
        <taxon>Sordariales</taxon>
        <taxon>Schizotheciaceae</taxon>
        <taxon>Schizothecium</taxon>
    </lineage>
</organism>
<evidence type="ECO:0000256" key="3">
    <source>
        <dbReference type="SAM" id="MobiDB-lite"/>
    </source>
</evidence>
<reference evidence="5" key="1">
    <citation type="submission" date="2023-06" db="EMBL/GenBank/DDBJ databases">
        <title>Genome-scale phylogeny and comparative genomics of the fungal order Sordariales.</title>
        <authorList>
            <consortium name="Lawrence Berkeley National Laboratory"/>
            <person name="Hensen N."/>
            <person name="Bonometti L."/>
            <person name="Westerberg I."/>
            <person name="Brannstrom I.O."/>
            <person name="Guillou S."/>
            <person name="Cros-Aarteil S."/>
            <person name="Calhoun S."/>
            <person name="Haridas S."/>
            <person name="Kuo A."/>
            <person name="Mondo S."/>
            <person name="Pangilinan J."/>
            <person name="Riley R."/>
            <person name="LaButti K."/>
            <person name="Andreopoulos B."/>
            <person name="Lipzen A."/>
            <person name="Chen C."/>
            <person name="Yanf M."/>
            <person name="Daum C."/>
            <person name="Ng V."/>
            <person name="Clum A."/>
            <person name="Steindorff A."/>
            <person name="Ohm R."/>
            <person name="Martin F."/>
            <person name="Silar P."/>
            <person name="Natvig D."/>
            <person name="Lalanne C."/>
            <person name="Gautier V."/>
            <person name="Ament-velasquez S.L."/>
            <person name="Kruys A."/>
            <person name="Hutchinson M.I."/>
            <person name="Powell A.J."/>
            <person name="Barry K."/>
            <person name="Miller A.N."/>
            <person name="Grigoriev I.V."/>
            <person name="Debuchy R."/>
            <person name="Gladieux P."/>
            <person name="Thoren M.H."/>
            <person name="Johannesson H."/>
        </authorList>
    </citation>
    <scope>NUCLEOTIDE SEQUENCE</scope>
    <source>
        <strain evidence="5">SMH3187-1</strain>
    </source>
</reference>
<dbReference type="AlphaFoldDB" id="A0AA40K2C4"/>
<proteinExistence type="inferred from homology"/>
<dbReference type="InterPro" id="IPR050357">
    <property type="entry name" value="Arrestin_domain-protein"/>
</dbReference>
<accession>A0AA40K2C4</accession>
<dbReference type="GO" id="GO:0005886">
    <property type="term" value="C:plasma membrane"/>
    <property type="evidence" value="ECO:0007669"/>
    <property type="project" value="TreeGrafter"/>
</dbReference>
<dbReference type="InterPro" id="IPR014752">
    <property type="entry name" value="Arrestin-like_C"/>
</dbReference>
<dbReference type="Pfam" id="PF00339">
    <property type="entry name" value="Arrestin_N"/>
    <property type="match status" value="1"/>
</dbReference>
<protein>
    <submittedName>
        <fullName evidence="5">Arrestin domain-containing protein</fullName>
    </submittedName>
</protein>
<name>A0AA40K2C4_9PEZI</name>
<feature type="region of interest" description="Disordered" evidence="3">
    <location>
        <begin position="392"/>
        <end position="414"/>
    </location>
</feature>
<evidence type="ECO:0000259" key="4">
    <source>
        <dbReference type="SMART" id="SM01017"/>
    </source>
</evidence>
<sequence length="606" mass="66493">MPSFNPFNTVTGRHSYSLFEIRLENDFIVFRGHEHESAAQLLKGTVVLCLPTSLKVEDVHLRLTGTLHYCWTNSRVTPTGVSNTKVDKTKSIFTHRWSPFVGPGIPATAQTPRVSGGILPAGNYEWPFELMLPGTTAESVEGLPEASITYKLKATVARGKLAYDLHTYKRLRIVRTLEPSALEFLHAMSVENIWPNKIEYSIIVPQKAVVFGSSIAFESRFTPLLKGLELGDISIRLIEVQELIVDSSSGQAVRELRKEKEVQLWTVPITREEHWQDMIADTGQEGWVMNASLDLPKKLGGCLQDVNCNGIKIRHKLKLVLSLKNPDGHISELRATLPVTIFISPNMPLDEDGNLVRQMPVGSTSGDMGAGAPPTYSEHVLDQLYEDIVPSGMQTPATQSGFSSPTNGHSRVSSSDNLASMMNLAFTPAALSSRLQGMSLDQSSRNSSFIGATQAIQTPVFQAGTDSAYSSAPPSAPLTRHNSDERDSDSADHIDITQISKVPSYQTAIRAPVRRMTDLPGCPLPDYITATSAPNTPDAGAPIADPMAAAGSMIASEPSSPTYRRRYMGPARRRRLSISMLPQLWHHGDSDEPRRLHLIQGRDRVV</sequence>
<keyword evidence="6" id="KW-1185">Reference proteome</keyword>
<dbReference type="GO" id="GO:0005829">
    <property type="term" value="C:cytosol"/>
    <property type="evidence" value="ECO:0007669"/>
    <property type="project" value="TreeGrafter"/>
</dbReference>
<dbReference type="SUPFAM" id="SSF81296">
    <property type="entry name" value="E set domains"/>
    <property type="match status" value="1"/>
</dbReference>
<dbReference type="EMBL" id="JAUKUD010000005">
    <property type="protein sequence ID" value="KAK0743326.1"/>
    <property type="molecule type" value="Genomic_DNA"/>
</dbReference>
<feature type="region of interest" description="Disordered" evidence="3">
    <location>
        <begin position="465"/>
        <end position="493"/>
    </location>
</feature>
<dbReference type="GO" id="GO:0070086">
    <property type="term" value="P:ubiquitin-dependent endocytosis"/>
    <property type="evidence" value="ECO:0007669"/>
    <property type="project" value="TreeGrafter"/>
</dbReference>
<comment type="caution">
    <text evidence="5">The sequence shown here is derived from an EMBL/GenBank/DDBJ whole genome shotgun (WGS) entry which is preliminary data.</text>
</comment>
<dbReference type="PANTHER" id="PTHR11188">
    <property type="entry name" value="ARRESTIN DOMAIN CONTAINING PROTEIN"/>
    <property type="match status" value="1"/>
</dbReference>
<dbReference type="InterPro" id="IPR011021">
    <property type="entry name" value="Arrestin-like_N"/>
</dbReference>
<dbReference type="Gene3D" id="2.60.40.640">
    <property type="match status" value="1"/>
</dbReference>
<feature type="domain" description="Arrestin C-terminal-like" evidence="4">
    <location>
        <begin position="194"/>
        <end position="346"/>
    </location>
</feature>
<gene>
    <name evidence="5" type="ORF">B0T18DRAFT_330518</name>
</gene>
<dbReference type="GO" id="GO:0031625">
    <property type="term" value="F:ubiquitin protein ligase binding"/>
    <property type="evidence" value="ECO:0007669"/>
    <property type="project" value="TreeGrafter"/>
</dbReference>
<dbReference type="PANTHER" id="PTHR11188:SF17">
    <property type="entry name" value="FI21816P1"/>
    <property type="match status" value="1"/>
</dbReference>
<dbReference type="SMART" id="SM01017">
    <property type="entry name" value="Arrestin_C"/>
    <property type="match status" value="1"/>
</dbReference>
<dbReference type="InterPro" id="IPR014756">
    <property type="entry name" value="Ig_E-set"/>
</dbReference>
<feature type="compositionally biased region" description="Basic and acidic residues" evidence="3">
    <location>
        <begin position="481"/>
        <end position="493"/>
    </location>
</feature>
<comment type="subunit">
    <text evidence="2">Interacts with hulA.</text>
</comment>
<evidence type="ECO:0000313" key="6">
    <source>
        <dbReference type="Proteomes" id="UP001172155"/>
    </source>
</evidence>
<dbReference type="Pfam" id="PF02752">
    <property type="entry name" value="Arrestin_C"/>
    <property type="match status" value="1"/>
</dbReference>
<dbReference type="InterPro" id="IPR011022">
    <property type="entry name" value="Arrestin_C-like"/>
</dbReference>
<dbReference type="Proteomes" id="UP001172155">
    <property type="component" value="Unassembled WGS sequence"/>
</dbReference>